<dbReference type="Gene3D" id="3.30.499.10">
    <property type="entry name" value="Aconitase, domain 3"/>
    <property type="match status" value="2"/>
</dbReference>
<evidence type="ECO:0000259" key="8">
    <source>
        <dbReference type="Pfam" id="PF00694"/>
    </source>
</evidence>
<keyword evidence="9" id="KW-0456">Lyase</keyword>
<reference evidence="9" key="1">
    <citation type="journal article" date="2018" name="Genome Biol.">
        <title>SKESA: strategic k-mer extension for scrupulous assemblies.</title>
        <authorList>
            <person name="Souvorov A."/>
            <person name="Agarwala R."/>
            <person name="Lipman D.J."/>
        </authorList>
    </citation>
    <scope>NUCLEOTIDE SEQUENCE</scope>
    <source>
        <strain evidence="9">Clostridioides</strain>
    </source>
</reference>
<keyword evidence="6" id="KW-0411">Iron-sulfur</keyword>
<comment type="caution">
    <text evidence="9">The sequence shown here is derived from an EMBL/GenBank/DDBJ whole genome shotgun (WGS) entry which is preliminary data.</text>
</comment>
<dbReference type="EC" id="4.2.1.3" evidence="9"/>
<dbReference type="PRINTS" id="PR00415">
    <property type="entry name" value="ACONITASE"/>
</dbReference>
<evidence type="ECO:0000256" key="4">
    <source>
        <dbReference type="ARBA" id="ARBA00022723"/>
    </source>
</evidence>
<dbReference type="SUPFAM" id="SSF53732">
    <property type="entry name" value="Aconitase iron-sulfur domain"/>
    <property type="match status" value="1"/>
</dbReference>
<reference evidence="9" key="2">
    <citation type="submission" date="2021-06" db="EMBL/GenBank/DDBJ databases">
        <authorList>
            <consortium name="NCBI Pathogen Detection Project"/>
        </authorList>
    </citation>
    <scope>NUCLEOTIDE SEQUENCE</scope>
    <source>
        <strain evidence="9">Clostridioides</strain>
    </source>
</reference>
<proteinExistence type="inferred from homology"/>
<accession>A0A9P3YNQ2</accession>
<evidence type="ECO:0000256" key="3">
    <source>
        <dbReference type="ARBA" id="ARBA00011245"/>
    </source>
</evidence>
<dbReference type="SUPFAM" id="SSF52016">
    <property type="entry name" value="LeuD/IlvD-like"/>
    <property type="match status" value="1"/>
</dbReference>
<dbReference type="PANTHER" id="PTHR43160:SF3">
    <property type="entry name" value="ACONITATE HYDRATASE, MITOCHONDRIAL"/>
    <property type="match status" value="1"/>
</dbReference>
<dbReference type="CDD" id="cd01585">
    <property type="entry name" value="AcnA_Bact"/>
    <property type="match status" value="1"/>
</dbReference>
<dbReference type="GO" id="GO:0006099">
    <property type="term" value="P:tricarboxylic acid cycle"/>
    <property type="evidence" value="ECO:0007669"/>
    <property type="project" value="TreeGrafter"/>
</dbReference>
<keyword evidence="5" id="KW-0408">Iron</keyword>
<dbReference type="NCBIfam" id="NF001614">
    <property type="entry name" value="PRK00402.1"/>
    <property type="match status" value="1"/>
</dbReference>
<dbReference type="InterPro" id="IPR015931">
    <property type="entry name" value="Acnase/IPM_dHydase_lsu_aba_1/3"/>
</dbReference>
<dbReference type="GO" id="GO:0003994">
    <property type="term" value="F:aconitate hydratase activity"/>
    <property type="evidence" value="ECO:0007669"/>
    <property type="project" value="UniProtKB-EC"/>
</dbReference>
<dbReference type="InterPro" id="IPR001030">
    <property type="entry name" value="Acoase/IPM_deHydtase_lsu_aba"/>
</dbReference>
<dbReference type="RefSeq" id="WP_004453631.1">
    <property type="nucleotide sequence ID" value="NZ_AP025558.1"/>
</dbReference>
<comment type="similarity">
    <text evidence="2">Belongs to the aconitase/IPM isomerase family.</text>
</comment>
<evidence type="ECO:0000256" key="6">
    <source>
        <dbReference type="ARBA" id="ARBA00023014"/>
    </source>
</evidence>
<name>A0A9P3YNQ2_CLODI</name>
<dbReference type="InterPro" id="IPR000573">
    <property type="entry name" value="AconitaseA/IPMdHydase_ssu_swvl"/>
</dbReference>
<protein>
    <submittedName>
        <fullName evidence="9">Aconitate hydratase</fullName>
        <ecNumber evidence="9">4.2.1.3</ecNumber>
    </submittedName>
</protein>
<dbReference type="Pfam" id="PF00694">
    <property type="entry name" value="Aconitase_C"/>
    <property type="match status" value="1"/>
</dbReference>
<dbReference type="PANTHER" id="PTHR43160">
    <property type="entry name" value="ACONITATE HYDRATASE B"/>
    <property type="match status" value="1"/>
</dbReference>
<gene>
    <name evidence="9" type="ORF">KRQ00_001667</name>
</gene>
<evidence type="ECO:0000256" key="1">
    <source>
        <dbReference type="ARBA" id="ARBA00001966"/>
    </source>
</evidence>
<dbReference type="GO" id="GO:0051539">
    <property type="term" value="F:4 iron, 4 sulfur cluster binding"/>
    <property type="evidence" value="ECO:0007669"/>
    <property type="project" value="TreeGrafter"/>
</dbReference>
<dbReference type="EMBL" id="DAEQIJ010000006">
    <property type="protein sequence ID" value="HBH2619912.1"/>
    <property type="molecule type" value="Genomic_DNA"/>
</dbReference>
<feature type="domain" description="Aconitase A/isopropylmalate dehydratase small subunit swivel" evidence="8">
    <location>
        <begin position="520"/>
        <end position="574"/>
    </location>
</feature>
<organism evidence="9 10">
    <name type="scientific">Clostridioides difficile</name>
    <name type="common">Peptoclostridium difficile</name>
    <dbReference type="NCBI Taxonomy" id="1496"/>
    <lineage>
        <taxon>Bacteria</taxon>
        <taxon>Bacillati</taxon>
        <taxon>Bacillota</taxon>
        <taxon>Clostridia</taxon>
        <taxon>Peptostreptococcales</taxon>
        <taxon>Peptostreptococcaceae</taxon>
        <taxon>Clostridioides</taxon>
    </lineage>
</organism>
<dbReference type="InterPro" id="IPR050926">
    <property type="entry name" value="Aconitase/IPM_isomerase"/>
</dbReference>
<comment type="subunit">
    <text evidence="3">Monomer.</text>
</comment>
<dbReference type="NCBIfam" id="TIGR01342">
    <property type="entry name" value="acon_putative"/>
    <property type="match status" value="1"/>
</dbReference>
<sequence>MGDNIVYKIIKKHIVDGEAVAGSSIGIKIDQTLTQDSTGTMTYLQLEAMGIDKVKTKRSVAFVDHNMLQQGFENADDHKYIQTVADKYGVYFSKPGNGICHQVFLERFSTPGDTLLGSDSHTPTAGGVGMMAIGAGGLDVALAMAGGAYYIKAPKVCKVNLVGKLNNMVSSKDIILEVLRKQTVKGGVGKVYEYGGEGVKSLSVPQRATITNMGAELGATTSIFPSDEKTLEFFKSQGREDAWIELKPDADAVYDEEITINLDELKPLAAKPHSPDNVDEVENIGKIKIDQVAIGSCTNSSYEDLMKVAQILKGNKVHKDVSLVIAPGSRQVMEMIARNGALADIISAGARILENSCGPCIGMGQSPGTDSVSLRTFNRNFYGRSGTLSAQVYLVSPEVAAVSAIKGVLTDPREFDIKFTNLDVNEFLIDDSMIIKPADVGSDVEVVRGPNIKPFPLNTELSQSIDGKVILKTEDNITTDHIMPSNAKLLPFRSNIPYLANYCFNTVDTEFPQRAKDNNGGFIVGGDNYGQGSSREHAALAPLYLGVKGVIVKSFARIHKANLINSGIIPMEFCDDKDYENISLLDNLEIPNILDNLGSGILEVKNTTKRTSFKVKVELSAKEVDVLKAGGKLNYTKNQAN</sequence>
<dbReference type="PROSITE" id="PS00450">
    <property type="entry name" value="ACONITASE_1"/>
    <property type="match status" value="1"/>
</dbReference>
<dbReference type="Gene3D" id="3.20.19.10">
    <property type="entry name" value="Aconitase, domain 4"/>
    <property type="match status" value="1"/>
</dbReference>
<feature type="domain" description="Aconitase/3-isopropylmalate dehydratase large subunit alpha/beta/alpha" evidence="7">
    <location>
        <begin position="8"/>
        <end position="282"/>
    </location>
</feature>
<evidence type="ECO:0000313" key="9">
    <source>
        <dbReference type="EMBL" id="HBH2619912.1"/>
    </source>
</evidence>
<dbReference type="InterPro" id="IPR036008">
    <property type="entry name" value="Aconitase_4Fe-4S_dom"/>
</dbReference>
<comment type="cofactor">
    <cofactor evidence="1">
        <name>[4Fe-4S] cluster</name>
        <dbReference type="ChEBI" id="CHEBI:49883"/>
    </cofactor>
</comment>
<dbReference type="Proteomes" id="UP000879542">
    <property type="component" value="Unassembled WGS sequence"/>
</dbReference>
<keyword evidence="4" id="KW-0479">Metal-binding</keyword>
<dbReference type="NCBIfam" id="NF005558">
    <property type="entry name" value="PRK07229.1"/>
    <property type="match status" value="1"/>
</dbReference>
<evidence type="ECO:0000259" key="7">
    <source>
        <dbReference type="Pfam" id="PF00330"/>
    </source>
</evidence>
<dbReference type="GO" id="GO:0005829">
    <property type="term" value="C:cytosol"/>
    <property type="evidence" value="ECO:0007669"/>
    <property type="project" value="TreeGrafter"/>
</dbReference>
<dbReference type="InterPro" id="IPR018136">
    <property type="entry name" value="Aconitase_4Fe-4S_BS"/>
</dbReference>
<dbReference type="GO" id="GO:0046872">
    <property type="term" value="F:metal ion binding"/>
    <property type="evidence" value="ECO:0007669"/>
    <property type="project" value="UniProtKB-KW"/>
</dbReference>
<evidence type="ECO:0000256" key="5">
    <source>
        <dbReference type="ARBA" id="ARBA00023004"/>
    </source>
</evidence>
<evidence type="ECO:0000256" key="2">
    <source>
        <dbReference type="ARBA" id="ARBA00007185"/>
    </source>
</evidence>
<evidence type="ECO:0000313" key="10">
    <source>
        <dbReference type="Proteomes" id="UP000879542"/>
    </source>
</evidence>
<dbReference type="InterPro" id="IPR015928">
    <property type="entry name" value="Aconitase/3IPM_dehydase_swvl"/>
</dbReference>
<dbReference type="AlphaFoldDB" id="A0A9P3YNQ2"/>
<dbReference type="PROSITE" id="PS01244">
    <property type="entry name" value="ACONITASE_2"/>
    <property type="match status" value="1"/>
</dbReference>
<dbReference type="InterPro" id="IPR006250">
    <property type="entry name" value="Aconitase_put"/>
</dbReference>
<dbReference type="Pfam" id="PF00330">
    <property type="entry name" value="Aconitase"/>
    <property type="match status" value="1"/>
</dbReference>